<reference evidence="6" key="1">
    <citation type="submission" date="2016-12" db="EMBL/GenBank/DDBJ databases">
        <title>Comparative genomics of four Isosphaeraceae planctomycetes: a common pool of plasmids and glycoside hydrolase genes.</title>
        <authorList>
            <person name="Ivanova A."/>
        </authorList>
    </citation>
    <scope>NUCLEOTIDE SEQUENCE [LARGE SCALE GENOMIC DNA]</scope>
    <source>
        <strain evidence="6">PX4</strain>
    </source>
</reference>
<dbReference type="STRING" id="1387353.BSF38_01456"/>
<name>A0A1U7CM20_9BACT</name>
<dbReference type="KEGG" id="pbor:BSF38_01456"/>
<dbReference type="EMBL" id="CP019082">
    <property type="protein sequence ID" value="APW59994.1"/>
    <property type="molecule type" value="Genomic_DNA"/>
</dbReference>
<evidence type="ECO:0000256" key="2">
    <source>
        <dbReference type="ARBA" id="ARBA00022737"/>
    </source>
</evidence>
<dbReference type="InterPro" id="IPR013517">
    <property type="entry name" value="FG-GAP"/>
</dbReference>
<dbReference type="Gene3D" id="2.60.40.10">
    <property type="entry name" value="Immunoglobulins"/>
    <property type="match status" value="1"/>
</dbReference>
<organism evidence="5 6">
    <name type="scientific">Paludisphaera borealis</name>
    <dbReference type="NCBI Taxonomy" id="1387353"/>
    <lineage>
        <taxon>Bacteria</taxon>
        <taxon>Pseudomonadati</taxon>
        <taxon>Planctomycetota</taxon>
        <taxon>Planctomycetia</taxon>
        <taxon>Isosphaerales</taxon>
        <taxon>Isosphaeraceae</taxon>
        <taxon>Paludisphaera</taxon>
    </lineage>
</organism>
<feature type="region of interest" description="Disordered" evidence="4">
    <location>
        <begin position="716"/>
        <end position="736"/>
    </location>
</feature>
<evidence type="ECO:0000313" key="5">
    <source>
        <dbReference type="EMBL" id="APW59994.1"/>
    </source>
</evidence>
<dbReference type="PROSITE" id="PS51470">
    <property type="entry name" value="FG_GAP"/>
    <property type="match status" value="1"/>
</dbReference>
<keyword evidence="6" id="KW-1185">Reference proteome</keyword>
<protein>
    <recommendedName>
        <fullName evidence="7">Bacterial Ig-like domain-containing protein</fullName>
    </recommendedName>
</protein>
<evidence type="ECO:0008006" key="7">
    <source>
        <dbReference type="Google" id="ProtNLM"/>
    </source>
</evidence>
<evidence type="ECO:0000256" key="3">
    <source>
        <dbReference type="ARBA" id="ARBA00023180"/>
    </source>
</evidence>
<feature type="compositionally biased region" description="Low complexity" evidence="4">
    <location>
        <begin position="716"/>
        <end position="726"/>
    </location>
</feature>
<keyword evidence="2" id="KW-0677">Repeat</keyword>
<accession>A0A1U7CM20</accession>
<keyword evidence="3" id="KW-0325">Glycoprotein</keyword>
<dbReference type="AlphaFoldDB" id="A0A1U7CM20"/>
<keyword evidence="1" id="KW-0732">Signal</keyword>
<evidence type="ECO:0000313" key="6">
    <source>
        <dbReference type="Proteomes" id="UP000186309"/>
    </source>
</evidence>
<dbReference type="PANTHER" id="PTHR36220:SF1">
    <property type="entry name" value="GAMMA TUBULIN COMPLEX COMPONENT C-TERMINAL DOMAIN-CONTAINING PROTEIN"/>
    <property type="match status" value="1"/>
</dbReference>
<dbReference type="InterPro" id="IPR013783">
    <property type="entry name" value="Ig-like_fold"/>
</dbReference>
<dbReference type="PANTHER" id="PTHR36220">
    <property type="entry name" value="UNNAMED PRODUCT"/>
    <property type="match status" value="1"/>
</dbReference>
<feature type="compositionally biased region" description="Polar residues" evidence="4">
    <location>
        <begin position="727"/>
        <end position="736"/>
    </location>
</feature>
<dbReference type="InterPro" id="IPR011043">
    <property type="entry name" value="Gal_Oxase/kelch_b-propeller"/>
</dbReference>
<dbReference type="InterPro" id="IPR013519">
    <property type="entry name" value="Int_alpha_beta-p"/>
</dbReference>
<dbReference type="Proteomes" id="UP000186309">
    <property type="component" value="Chromosome"/>
</dbReference>
<evidence type="ECO:0000256" key="1">
    <source>
        <dbReference type="ARBA" id="ARBA00022729"/>
    </source>
</evidence>
<dbReference type="RefSeq" id="WP_076344333.1">
    <property type="nucleotide sequence ID" value="NZ_CP019082.1"/>
</dbReference>
<dbReference type="Pfam" id="PF14312">
    <property type="entry name" value="FG-GAP_2"/>
    <property type="match status" value="2"/>
</dbReference>
<dbReference type="Gene3D" id="2.130.10.130">
    <property type="entry name" value="Integrin alpha, N-terminal"/>
    <property type="match status" value="2"/>
</dbReference>
<dbReference type="SMART" id="SM00191">
    <property type="entry name" value="Int_alpha"/>
    <property type="match status" value="6"/>
</dbReference>
<proteinExistence type="predicted"/>
<evidence type="ECO:0000256" key="4">
    <source>
        <dbReference type="SAM" id="MobiDB-lite"/>
    </source>
</evidence>
<gene>
    <name evidence="5" type="ORF">BSF38_01456</name>
</gene>
<dbReference type="InterPro" id="IPR028994">
    <property type="entry name" value="Integrin_alpha_N"/>
</dbReference>
<sequence>MNAFTQTARLVETPSNDFSNSLSITADGRTIAVGAPRQADAAGQTTGGVHVYTRSGETWTRTSDLRPVEPVDYGWFGCATAISADGSTLAIGALATSADPLVRDGAVYIYARDGDQWNYVQKISPTGSTNRQQFGGALAINADGGVIAVGAQYEGAGAVYVYEKGGDAWGLAKKLQPDDGDSFRWFGAALAIDGTGTTLVVGAPGPPTSPLWGPRGAAYFYTNSGPGWTETAKITPQTPSVGVYLGTSVAISVDGSTALIGGATLDPGDQYNHRNVLVFSRSDADWAQSGTLALSSEQEVPGFGAALALNADGTRALATSVRATIAGREAQGAAFVFDRSPSGWHSISWFTQDDGQAGSYFGNSVAMSNDTVVVGAFDPSTASGFTAKTGIVYVFKSQPGFDVFEGPSDQKVTVGRSATFAASATAPNLTARWQTSTDGGSEWADVAGATQAVTVGGVTESWYTVTTTPNDSGSLYRVVFTDAASVASRTSYPALLTVEKASATLSLSSSLNPRRLSDPLSITVLAASSVPGLAPPDGGIIHLAIDTYRFAGPIVRGRAVFSIPTGPTAKVYTVSATYDGDAYFKAVMTSMTQDVVRGRSSLTAAVPAEARLGEPVTIEANVAYAGTISTPGGGVVSMDGGQPFRFDQTTSSAGVVKISFTMSDLALGDHYFQFVYLGDPQASSAASGVYRLTIKPPGAPINTGLARAFFEPAAAPAGAGGSTATSDSWNQVSGLATNGGPADQTVIAGEPATFTASATTPYQSVQWQFSDDGGTTWTDVAGATRAWLRVETRIEESGRRFRAVLIDEDGGSKPTPDAALTLLPRTVDLSFFNYTSPSVSKEGIWYLFEVHSMFGGPETPTGAVHLFIGSDELTAPVVNGQATFILPSTISRGSYPIRVVYESSDRLFADASLTTTLLVRRTESAIFAEPIGITTLGWPTNLTIHLSPRDSTPPLPSGGVLVLQSGQPIALVPLQGSGVFLELRLPVGDYYFQFVYLGDPFIAASSSEVYHVIVKPVPPYVPKTVISSNRSTASVEAVESRLSASAPLATPRPSPPFGKLRVDRSGMITAGPARPFTTRLSHRPIAAVRTWRGMGGRLMSGAAE</sequence>
<dbReference type="SUPFAM" id="SSF50965">
    <property type="entry name" value="Galactose oxidase, central domain"/>
    <property type="match status" value="1"/>
</dbReference>